<feature type="compositionally biased region" description="Basic and acidic residues" evidence="1">
    <location>
        <begin position="324"/>
        <end position="342"/>
    </location>
</feature>
<sequence>MSHEFLRSSPARDDSSDSKSNRASYIVKTPATNKVTSTPFKKSLVQSAKKTHAQPSQQQAPSLSIPPSASKLTNQLTNLTGWTPLISKTYSNEQIISFNSTPNKLFISSSLSQTQIQPQLLNQSSAQQNQRSEQSAPQSANTSTNFVPTYNVNDYEYQNFGLTPFINHNFNFNFMSGGNSINQANSITPFNEKIFQQNCEFFIDSPIRSNKDNANGCNTSLNFENFSITPSKFNLNTVASNRKILQDPLKSATKRSINMVDTPPRVPHKLSIITRAENEDNEKEVIKKEVCLPDDDKDTEDEQDSEDEEDDKPEAKSPTITSRIKKESSKDGKNSENLKDGDLLPQTPCKKSSQDTSNESKLDFNTPANKQTRPESPSTILVTSTERLSNISLDDTLDSKKLPKHDEKQNDDDDENDKENQPPPSPTPAKLSNQPKMGVFTEGKPKKVMNKVKNHNRSSIYPTTTTTSFKSGYTLTTTSSGTSQNVIQGKDPNRSKAENKARMQAGMNKFQIVLTDVNSISGKKRRNNNNNNNGKRESKSKSHIKMEPTQPTLIPLHPPQLNPQSSTLMDNHNVTMSSSKDNHNNSSILSHNSMNSSHLNLTTDHSSFEIGGHGSGGYSSTPNSKMLLDKIFEKPSPNQPVLFFPPHQQPPSQQQQEMHVHYQHPIPIPPPPQPPGNNENPALNGKMPPPALPPQQTTASSQSNRGAAFVQYPVMSMMSTPQHSHIYNVGDLMPNGQQIPGTQAPMSTSSSSSTNLMQIPSPWNITFGTPSGFSTFFGNLPLAQSTNTNVPTGNGDSLGVGVSNRSPSSATTTAAAIAAVAAASNEAKDNYS</sequence>
<feature type="compositionally biased region" description="Polar residues" evidence="1">
    <location>
        <begin position="30"/>
        <end position="48"/>
    </location>
</feature>
<dbReference type="Proteomes" id="UP000005018">
    <property type="component" value="Chromosome 2"/>
</dbReference>
<feature type="region of interest" description="Disordered" evidence="1">
    <location>
        <begin position="787"/>
        <end position="809"/>
    </location>
</feature>
<dbReference type="HOGENOM" id="CLU_013453_0_0_1"/>
<feature type="region of interest" description="Disordered" evidence="1">
    <location>
        <begin position="1"/>
        <end position="69"/>
    </location>
</feature>
<feature type="region of interest" description="Disordered" evidence="1">
    <location>
        <begin position="121"/>
        <end position="145"/>
    </location>
</feature>
<evidence type="ECO:0000256" key="1">
    <source>
        <dbReference type="SAM" id="MobiDB-lite"/>
    </source>
</evidence>
<dbReference type="OrthoDB" id="4086586at2759"/>
<feature type="compositionally biased region" description="Low complexity" evidence="1">
    <location>
        <begin position="53"/>
        <end position="69"/>
    </location>
</feature>
<feature type="compositionally biased region" description="Pro residues" evidence="1">
    <location>
        <begin position="666"/>
        <end position="675"/>
    </location>
</feature>
<feature type="compositionally biased region" description="Basic and acidic residues" evidence="1">
    <location>
        <begin position="397"/>
        <end position="408"/>
    </location>
</feature>
<reference evidence="2 3" key="1">
    <citation type="journal article" date="2012" name="PLoS ONE">
        <title>Sequence and analysis of the genome of the pathogenic yeast Candida orthopsilosis.</title>
        <authorList>
            <person name="Riccombeni A."/>
            <person name="Vidanes G."/>
            <person name="Proux-Wera E."/>
            <person name="Wolfe K.H."/>
            <person name="Butler G."/>
        </authorList>
    </citation>
    <scope>NUCLEOTIDE SEQUENCE [LARGE SCALE GENOMIC DNA]</scope>
    <source>
        <strain evidence="2 3">Co 90-125</strain>
    </source>
</reference>
<feature type="compositionally biased region" description="Acidic residues" evidence="1">
    <location>
        <begin position="292"/>
        <end position="312"/>
    </location>
</feature>
<feature type="compositionally biased region" description="Polar residues" evidence="1">
    <location>
        <begin position="366"/>
        <end position="393"/>
    </location>
</feature>
<dbReference type="KEGG" id="cot:CORT_0B05540"/>
<dbReference type="eggNOG" id="ENOG502SX1R">
    <property type="taxonomic scope" value="Eukaryota"/>
</dbReference>
<evidence type="ECO:0000313" key="3">
    <source>
        <dbReference type="Proteomes" id="UP000005018"/>
    </source>
</evidence>
<keyword evidence="3" id="KW-1185">Reference proteome</keyword>
<dbReference type="EMBL" id="HE681720">
    <property type="protein sequence ID" value="CCG22262.1"/>
    <property type="molecule type" value="Genomic_DNA"/>
</dbReference>
<dbReference type="GeneID" id="14538313"/>
<feature type="region of interest" description="Disordered" evidence="1">
    <location>
        <begin position="516"/>
        <end position="600"/>
    </location>
</feature>
<gene>
    <name evidence="2" type="ORF">CORT_0B05540</name>
</gene>
<organism evidence="2 3">
    <name type="scientific">Candida orthopsilosis (strain 90-125)</name>
    <name type="common">Yeast</name>
    <dbReference type="NCBI Taxonomy" id="1136231"/>
    <lineage>
        <taxon>Eukaryota</taxon>
        <taxon>Fungi</taxon>
        <taxon>Dikarya</taxon>
        <taxon>Ascomycota</taxon>
        <taxon>Saccharomycotina</taxon>
        <taxon>Pichiomycetes</taxon>
        <taxon>Debaryomycetaceae</taxon>
        <taxon>Candida/Lodderomyces clade</taxon>
        <taxon>Candida</taxon>
    </lineage>
</organism>
<evidence type="ECO:0000313" key="2">
    <source>
        <dbReference type="EMBL" id="CCG22262.1"/>
    </source>
</evidence>
<feature type="compositionally biased region" description="Basic and acidic residues" evidence="1">
    <location>
        <begin position="534"/>
        <end position="546"/>
    </location>
</feature>
<feature type="region of interest" description="Disordered" evidence="1">
    <location>
        <begin position="605"/>
        <end position="624"/>
    </location>
</feature>
<feature type="region of interest" description="Disordered" evidence="1">
    <location>
        <begin position="255"/>
        <end position="441"/>
    </location>
</feature>
<feature type="compositionally biased region" description="Polar residues" evidence="1">
    <location>
        <begin position="562"/>
        <end position="579"/>
    </location>
</feature>
<proteinExistence type="predicted"/>
<accession>H8WZR7</accession>
<feature type="compositionally biased region" description="Basic and acidic residues" evidence="1">
    <location>
        <begin position="1"/>
        <end position="20"/>
    </location>
</feature>
<dbReference type="AlphaFoldDB" id="H8WZR7"/>
<feature type="compositionally biased region" description="Polar residues" evidence="1">
    <location>
        <begin position="349"/>
        <end position="359"/>
    </location>
</feature>
<feature type="region of interest" description="Disordered" evidence="1">
    <location>
        <begin position="637"/>
        <end position="704"/>
    </location>
</feature>
<protein>
    <submittedName>
        <fullName evidence="2">Uncharacterized protein</fullName>
    </submittedName>
</protein>
<feature type="compositionally biased region" description="Low complexity" evidence="1">
    <location>
        <begin position="121"/>
        <end position="136"/>
    </location>
</feature>
<name>H8WZR7_CANO9</name>
<dbReference type="RefSeq" id="XP_003867699.1">
    <property type="nucleotide sequence ID" value="XM_003867651.1"/>
</dbReference>
<feature type="compositionally biased region" description="Low complexity" evidence="1">
    <location>
        <begin position="584"/>
        <end position="600"/>
    </location>
</feature>